<organism evidence="14 15">
    <name type="scientific">Acropora cervicornis</name>
    <name type="common">Staghorn coral</name>
    <dbReference type="NCBI Taxonomy" id="6130"/>
    <lineage>
        <taxon>Eukaryota</taxon>
        <taxon>Metazoa</taxon>
        <taxon>Cnidaria</taxon>
        <taxon>Anthozoa</taxon>
        <taxon>Hexacorallia</taxon>
        <taxon>Scleractinia</taxon>
        <taxon>Astrocoeniina</taxon>
        <taxon>Acroporidae</taxon>
        <taxon>Acropora</taxon>
    </lineage>
</organism>
<evidence type="ECO:0000256" key="6">
    <source>
        <dbReference type="ARBA" id="ARBA00022989"/>
    </source>
</evidence>
<feature type="transmembrane region" description="Helical" evidence="13">
    <location>
        <begin position="94"/>
        <end position="113"/>
    </location>
</feature>
<evidence type="ECO:0000256" key="8">
    <source>
        <dbReference type="ARBA" id="ARBA00023136"/>
    </source>
</evidence>
<comment type="caution">
    <text evidence="14">The sequence shown here is derived from an EMBL/GenBank/DDBJ whole genome shotgun (WGS) entry which is preliminary data.</text>
</comment>
<dbReference type="PANTHER" id="PTHR12424">
    <property type="entry name" value="TWEETY-RELATED"/>
    <property type="match status" value="1"/>
</dbReference>
<gene>
    <name evidence="14" type="ORF">P5673_003337</name>
</gene>
<keyword evidence="10" id="KW-0325">Glycoprotein</keyword>
<evidence type="ECO:0000256" key="7">
    <source>
        <dbReference type="ARBA" id="ARBA00023065"/>
    </source>
</evidence>
<evidence type="ECO:0000256" key="5">
    <source>
        <dbReference type="ARBA" id="ARBA00022692"/>
    </source>
</evidence>
<keyword evidence="9 13" id="KW-0869">Chloride channel</keyword>
<keyword evidence="8 13" id="KW-0472">Membrane</keyword>
<dbReference type="GO" id="GO:0034707">
    <property type="term" value="C:chloride channel complex"/>
    <property type="evidence" value="ECO:0007669"/>
    <property type="project" value="UniProtKB-UniRule"/>
</dbReference>
<dbReference type="AlphaFoldDB" id="A0AAD9VEY4"/>
<evidence type="ECO:0000256" key="12">
    <source>
        <dbReference type="ARBA" id="ARBA00023303"/>
    </source>
</evidence>
<dbReference type="GO" id="GO:0005886">
    <property type="term" value="C:plasma membrane"/>
    <property type="evidence" value="ECO:0007669"/>
    <property type="project" value="UniProtKB-SubCell"/>
</dbReference>
<name>A0AAD9VEY4_ACRCE</name>
<dbReference type="PANTHER" id="PTHR12424:SF8">
    <property type="entry name" value="PROTEIN TWEETY"/>
    <property type="match status" value="1"/>
</dbReference>
<evidence type="ECO:0000256" key="1">
    <source>
        <dbReference type="ARBA" id="ARBA00004651"/>
    </source>
</evidence>
<keyword evidence="6 13" id="KW-1133">Transmembrane helix</keyword>
<dbReference type="GO" id="GO:0072320">
    <property type="term" value="F:volume-sensitive chloride channel activity"/>
    <property type="evidence" value="ECO:0007669"/>
    <property type="project" value="TreeGrafter"/>
</dbReference>
<keyword evidence="11 13" id="KW-0868">Chloride</keyword>
<reference evidence="14" key="1">
    <citation type="journal article" date="2023" name="G3 (Bethesda)">
        <title>Whole genome assembly and annotation of the endangered Caribbean coral Acropora cervicornis.</title>
        <authorList>
            <person name="Selwyn J.D."/>
            <person name="Vollmer S.V."/>
        </authorList>
    </citation>
    <scope>NUCLEOTIDE SEQUENCE</scope>
    <source>
        <strain evidence="14">K2</strain>
    </source>
</reference>
<feature type="transmembrane region" description="Helical" evidence="13">
    <location>
        <begin position="192"/>
        <end position="217"/>
    </location>
</feature>
<evidence type="ECO:0000256" key="10">
    <source>
        <dbReference type="ARBA" id="ARBA00023180"/>
    </source>
</evidence>
<comment type="function">
    <text evidence="13">Probable chloride channel.</text>
</comment>
<proteinExistence type="inferred from homology"/>
<evidence type="ECO:0000256" key="11">
    <source>
        <dbReference type="ARBA" id="ARBA00023214"/>
    </source>
</evidence>
<evidence type="ECO:0000313" key="14">
    <source>
        <dbReference type="EMBL" id="KAK2571924.1"/>
    </source>
</evidence>
<comment type="subcellular location">
    <subcellularLocation>
        <location evidence="1">Cell membrane</location>
        <topology evidence="1">Multi-pass membrane protein</topology>
    </subcellularLocation>
</comment>
<evidence type="ECO:0000256" key="9">
    <source>
        <dbReference type="ARBA" id="ARBA00023173"/>
    </source>
</evidence>
<feature type="transmembrane region" description="Helical" evidence="13">
    <location>
        <begin position="49"/>
        <end position="73"/>
    </location>
</feature>
<evidence type="ECO:0000256" key="3">
    <source>
        <dbReference type="ARBA" id="ARBA00022448"/>
    </source>
</evidence>
<reference evidence="14" key="2">
    <citation type="journal article" date="2023" name="Science">
        <title>Genomic signatures of disease resistance in endangered staghorn corals.</title>
        <authorList>
            <person name="Vollmer S.V."/>
            <person name="Selwyn J.D."/>
            <person name="Despard B.A."/>
            <person name="Roesel C.L."/>
        </authorList>
    </citation>
    <scope>NUCLEOTIDE SEQUENCE</scope>
    <source>
        <strain evidence="14">K2</strain>
    </source>
</reference>
<evidence type="ECO:0000256" key="4">
    <source>
        <dbReference type="ARBA" id="ARBA00022475"/>
    </source>
</evidence>
<sequence length="386" mass="43405">MAVANCSAGVFNNPPSIAHFFHSFSHPNFSFDNVSSIFIPTFPDYQQALFLYAIGPCIFGGLVFLIFCVYYVTSCCFSYKLHRARTKCAVALRCIVLLMSVLSSGSVIVAFVFNDSVRQGVKGVMTAVGKVNNTLVDTQTKTCDDVTDHDRFLIRSLRGYIDDIIVLVVRIKKVNLPPVEEYVQEIEYYRGMIVGTVSVLLIWLSVGVDLALSVVSYRNMILHTKIRLLALHKSDNIFLKYKGIHCILQVLKLFQQNNNDNYLCTTACCAVFWSFVAMSDLCEQPKETLYHYIKDQPALKGIVMYYVECPVGESNPDQKYADKAENYQEKVENCHSLLNNTKANIAGIIKNLDCKFPHQLNFNKFRHSGTVQITINSSLSSLSVGI</sequence>
<dbReference type="Proteomes" id="UP001249851">
    <property type="component" value="Unassembled WGS sequence"/>
</dbReference>
<keyword evidence="12 13" id="KW-0407">Ion channel</keyword>
<keyword evidence="7 13" id="KW-0406">Ion transport</keyword>
<dbReference type="InterPro" id="IPR006990">
    <property type="entry name" value="Tweety"/>
</dbReference>
<protein>
    <recommendedName>
        <fullName evidence="13">Protein tweety homolog</fullName>
    </recommendedName>
</protein>
<accession>A0AAD9VEY4</accession>
<comment type="similarity">
    <text evidence="2 13">Belongs to the tweety family.</text>
</comment>
<evidence type="ECO:0000313" key="15">
    <source>
        <dbReference type="Proteomes" id="UP001249851"/>
    </source>
</evidence>
<keyword evidence="15" id="KW-1185">Reference proteome</keyword>
<dbReference type="GO" id="GO:0005229">
    <property type="term" value="F:intracellularly calcium-gated chloride channel activity"/>
    <property type="evidence" value="ECO:0007669"/>
    <property type="project" value="TreeGrafter"/>
</dbReference>
<comment type="caution">
    <text evidence="13">Lacks conserved residue(s) required for the propagation of feature annotation.</text>
</comment>
<evidence type="ECO:0000256" key="13">
    <source>
        <dbReference type="RuleBase" id="RU361114"/>
    </source>
</evidence>
<dbReference type="Pfam" id="PF04906">
    <property type="entry name" value="Tweety"/>
    <property type="match status" value="1"/>
</dbReference>
<dbReference type="EMBL" id="JARQWQ010000005">
    <property type="protein sequence ID" value="KAK2571924.1"/>
    <property type="molecule type" value="Genomic_DNA"/>
</dbReference>
<keyword evidence="5 13" id="KW-0812">Transmembrane</keyword>
<keyword evidence="4" id="KW-1003">Cell membrane</keyword>
<keyword evidence="3 13" id="KW-0813">Transport</keyword>
<evidence type="ECO:0000256" key="2">
    <source>
        <dbReference type="ARBA" id="ARBA00009849"/>
    </source>
</evidence>